<name>A0AAF0TM28_SOLVR</name>
<reference evidence="1" key="1">
    <citation type="submission" date="2023-08" db="EMBL/GenBank/DDBJ databases">
        <title>A de novo genome assembly of Solanum verrucosum Schlechtendal, a Mexican diploid species geographically isolated from the other diploid A-genome species in potato relatives.</title>
        <authorList>
            <person name="Hosaka K."/>
        </authorList>
    </citation>
    <scope>NUCLEOTIDE SEQUENCE</scope>
    <source>
        <tissue evidence="1">Young leaves</tissue>
    </source>
</reference>
<gene>
    <name evidence="1" type="ORF">MTR67_011530</name>
</gene>
<protein>
    <recommendedName>
        <fullName evidence="3">Pol protein</fullName>
    </recommendedName>
</protein>
<evidence type="ECO:0000313" key="1">
    <source>
        <dbReference type="EMBL" id="WMV18145.1"/>
    </source>
</evidence>
<evidence type="ECO:0008006" key="3">
    <source>
        <dbReference type="Google" id="ProtNLM"/>
    </source>
</evidence>
<dbReference type="Proteomes" id="UP001234989">
    <property type="component" value="Chromosome 3"/>
</dbReference>
<organism evidence="1 2">
    <name type="scientific">Solanum verrucosum</name>
    <dbReference type="NCBI Taxonomy" id="315347"/>
    <lineage>
        <taxon>Eukaryota</taxon>
        <taxon>Viridiplantae</taxon>
        <taxon>Streptophyta</taxon>
        <taxon>Embryophyta</taxon>
        <taxon>Tracheophyta</taxon>
        <taxon>Spermatophyta</taxon>
        <taxon>Magnoliopsida</taxon>
        <taxon>eudicotyledons</taxon>
        <taxon>Gunneridae</taxon>
        <taxon>Pentapetalae</taxon>
        <taxon>asterids</taxon>
        <taxon>lamiids</taxon>
        <taxon>Solanales</taxon>
        <taxon>Solanaceae</taxon>
        <taxon>Solanoideae</taxon>
        <taxon>Solaneae</taxon>
        <taxon>Solanum</taxon>
    </lineage>
</organism>
<keyword evidence="2" id="KW-1185">Reference proteome</keyword>
<evidence type="ECO:0000313" key="2">
    <source>
        <dbReference type="Proteomes" id="UP001234989"/>
    </source>
</evidence>
<proteinExistence type="predicted"/>
<sequence length="118" mass="12897">MNVLYHPGKANIVADALSRLSMGSVAHIEEENKELAKDVHRFASFEVGLMDMSDGGAIVQNRVVAKATRRSAKWQSHHLVDILGSPTYWRFGRAKSGLADLIGASPNAQPHRLVDLPP</sequence>
<dbReference type="EMBL" id="CP133614">
    <property type="protein sequence ID" value="WMV18145.1"/>
    <property type="molecule type" value="Genomic_DNA"/>
</dbReference>
<dbReference type="AlphaFoldDB" id="A0AAF0TM28"/>
<accession>A0AAF0TM28</accession>